<reference evidence="2 3" key="1">
    <citation type="submission" date="2021-06" db="EMBL/GenBank/DDBJ databases">
        <title>Halomicroarcula sp. a new haloarchaeum isolated from saline soil.</title>
        <authorList>
            <person name="Duran-Viseras A."/>
            <person name="Sanchez-Porro C."/>
            <person name="Ventosa A."/>
        </authorList>
    </citation>
    <scope>NUCLEOTIDE SEQUENCE [LARGE SCALE GENOMIC DNA]</scope>
    <source>
        <strain evidence="2 3">F27</strain>
    </source>
</reference>
<feature type="region of interest" description="Disordered" evidence="1">
    <location>
        <begin position="1"/>
        <end position="36"/>
    </location>
</feature>
<name>A0AAW4P5R7_9EURY</name>
<organism evidence="2 3">
    <name type="scientific">Haloarcula nitratireducens</name>
    <dbReference type="NCBI Taxonomy" id="2487749"/>
    <lineage>
        <taxon>Archaea</taxon>
        <taxon>Methanobacteriati</taxon>
        <taxon>Methanobacteriota</taxon>
        <taxon>Stenosarchaea group</taxon>
        <taxon>Halobacteria</taxon>
        <taxon>Halobacteriales</taxon>
        <taxon>Haloarculaceae</taxon>
        <taxon>Haloarcula</taxon>
    </lineage>
</organism>
<evidence type="ECO:0000313" key="2">
    <source>
        <dbReference type="EMBL" id="MBX0293286.1"/>
    </source>
</evidence>
<evidence type="ECO:0000313" key="3">
    <source>
        <dbReference type="Proteomes" id="UP001430455"/>
    </source>
</evidence>
<evidence type="ECO:0000256" key="1">
    <source>
        <dbReference type="SAM" id="MobiDB-lite"/>
    </source>
</evidence>
<dbReference type="RefSeq" id="WP_220578016.1">
    <property type="nucleotide sequence ID" value="NZ_RKLT01000001.1"/>
</dbReference>
<gene>
    <name evidence="2" type="ORF">EGH23_00145</name>
</gene>
<keyword evidence="3" id="KW-1185">Reference proteome</keyword>
<dbReference type="Proteomes" id="UP001430455">
    <property type="component" value="Unassembled WGS sequence"/>
</dbReference>
<dbReference type="AlphaFoldDB" id="A0AAW4P5R7"/>
<accession>A0AAW4P5R7</accession>
<protein>
    <submittedName>
        <fullName evidence="2">Uncharacterized protein</fullName>
    </submittedName>
</protein>
<dbReference type="EMBL" id="RKLT01000001">
    <property type="protein sequence ID" value="MBX0293286.1"/>
    <property type="molecule type" value="Genomic_DNA"/>
</dbReference>
<sequence length="52" mass="5682">MTTDDIGSDPELDAVDPSFSSSGAVPSLRHHSSRNMGEKAAVLWRLLLNDER</sequence>
<feature type="compositionally biased region" description="Acidic residues" evidence="1">
    <location>
        <begin position="1"/>
        <end position="14"/>
    </location>
</feature>
<proteinExistence type="predicted"/>
<comment type="caution">
    <text evidence="2">The sequence shown here is derived from an EMBL/GenBank/DDBJ whole genome shotgun (WGS) entry which is preliminary data.</text>
</comment>